<gene>
    <name evidence="24" type="ORF">LIER_22581</name>
</gene>
<feature type="domain" description="Protein kinase" evidence="23">
    <location>
        <begin position="690"/>
        <end position="989"/>
    </location>
</feature>
<evidence type="ECO:0000256" key="15">
    <source>
        <dbReference type="ARBA" id="ARBA00022989"/>
    </source>
</evidence>
<evidence type="ECO:0000256" key="18">
    <source>
        <dbReference type="ARBA" id="ARBA00047899"/>
    </source>
</evidence>
<feature type="binding site" evidence="20">
    <location>
        <position position="718"/>
    </location>
    <ligand>
        <name>ATP</name>
        <dbReference type="ChEBI" id="CHEBI:30616"/>
    </ligand>
</feature>
<keyword evidence="11" id="KW-0677">Repeat</keyword>
<dbReference type="InterPro" id="IPR017441">
    <property type="entry name" value="Protein_kinase_ATP_BS"/>
</dbReference>
<organism evidence="24 25">
    <name type="scientific">Lithospermum erythrorhizon</name>
    <name type="common">Purple gromwell</name>
    <name type="synonym">Lithospermum officinale var. erythrorhizon</name>
    <dbReference type="NCBI Taxonomy" id="34254"/>
    <lineage>
        <taxon>Eukaryota</taxon>
        <taxon>Viridiplantae</taxon>
        <taxon>Streptophyta</taxon>
        <taxon>Embryophyta</taxon>
        <taxon>Tracheophyta</taxon>
        <taxon>Spermatophyta</taxon>
        <taxon>Magnoliopsida</taxon>
        <taxon>eudicotyledons</taxon>
        <taxon>Gunneridae</taxon>
        <taxon>Pentapetalae</taxon>
        <taxon>asterids</taxon>
        <taxon>lamiids</taxon>
        <taxon>Boraginales</taxon>
        <taxon>Boraginaceae</taxon>
        <taxon>Boraginoideae</taxon>
        <taxon>Lithospermeae</taxon>
        <taxon>Lithospermum</taxon>
    </lineage>
</organism>
<keyword evidence="8" id="KW-0808">Transferase</keyword>
<feature type="transmembrane region" description="Helical" evidence="21">
    <location>
        <begin position="634"/>
        <end position="655"/>
    </location>
</feature>
<proteinExistence type="inferred from homology"/>
<comment type="caution">
    <text evidence="24">The sequence shown here is derived from an EMBL/GenBank/DDBJ whole genome shotgun (WGS) entry which is preliminary data.</text>
</comment>
<evidence type="ECO:0000256" key="3">
    <source>
        <dbReference type="ARBA" id="ARBA00012513"/>
    </source>
</evidence>
<evidence type="ECO:0000256" key="4">
    <source>
        <dbReference type="ARBA" id="ARBA00022475"/>
    </source>
</evidence>
<keyword evidence="16 21" id="KW-0472">Membrane</keyword>
<keyword evidence="10 22" id="KW-0732">Signal</keyword>
<evidence type="ECO:0000256" key="1">
    <source>
        <dbReference type="ARBA" id="ARBA00004162"/>
    </source>
</evidence>
<evidence type="ECO:0000313" key="24">
    <source>
        <dbReference type="EMBL" id="GAA0167709.1"/>
    </source>
</evidence>
<evidence type="ECO:0000256" key="21">
    <source>
        <dbReference type="SAM" id="Phobius"/>
    </source>
</evidence>
<accession>A0AAV3QVM9</accession>
<dbReference type="Pfam" id="PF00069">
    <property type="entry name" value="Pkinase"/>
    <property type="match status" value="1"/>
</dbReference>
<keyword evidence="15 21" id="KW-1133">Transmembrane helix</keyword>
<evidence type="ECO:0000256" key="12">
    <source>
        <dbReference type="ARBA" id="ARBA00022741"/>
    </source>
</evidence>
<protein>
    <recommendedName>
        <fullName evidence="3">non-specific serine/threonine protein kinase</fullName>
        <ecNumber evidence="3">2.7.11.1</ecNumber>
    </recommendedName>
</protein>
<comment type="catalytic activity">
    <reaction evidence="19">
        <text>L-seryl-[protein] + ATP = O-phospho-L-seryl-[protein] + ADP + H(+)</text>
        <dbReference type="Rhea" id="RHEA:17989"/>
        <dbReference type="Rhea" id="RHEA-COMP:9863"/>
        <dbReference type="Rhea" id="RHEA-COMP:11604"/>
        <dbReference type="ChEBI" id="CHEBI:15378"/>
        <dbReference type="ChEBI" id="CHEBI:29999"/>
        <dbReference type="ChEBI" id="CHEBI:30616"/>
        <dbReference type="ChEBI" id="CHEBI:83421"/>
        <dbReference type="ChEBI" id="CHEBI:456216"/>
        <dbReference type="EC" id="2.7.11.1"/>
    </reaction>
</comment>
<keyword evidence="6" id="KW-0597">Phosphoprotein</keyword>
<dbReference type="InterPro" id="IPR000719">
    <property type="entry name" value="Prot_kinase_dom"/>
</dbReference>
<feature type="signal peptide" evidence="22">
    <location>
        <begin position="1"/>
        <end position="27"/>
    </location>
</feature>
<dbReference type="GO" id="GO:0033612">
    <property type="term" value="F:receptor serine/threonine kinase binding"/>
    <property type="evidence" value="ECO:0007669"/>
    <property type="project" value="TreeGrafter"/>
</dbReference>
<dbReference type="InterPro" id="IPR011009">
    <property type="entry name" value="Kinase-like_dom_sf"/>
</dbReference>
<dbReference type="AlphaFoldDB" id="A0AAV3QVM9"/>
<dbReference type="EMBL" id="BAABME010006197">
    <property type="protein sequence ID" value="GAA0167709.1"/>
    <property type="molecule type" value="Genomic_DNA"/>
</dbReference>
<comment type="catalytic activity">
    <reaction evidence="18">
        <text>L-threonyl-[protein] + ATP = O-phospho-L-threonyl-[protein] + ADP + H(+)</text>
        <dbReference type="Rhea" id="RHEA:46608"/>
        <dbReference type="Rhea" id="RHEA-COMP:11060"/>
        <dbReference type="Rhea" id="RHEA-COMP:11605"/>
        <dbReference type="ChEBI" id="CHEBI:15378"/>
        <dbReference type="ChEBI" id="CHEBI:30013"/>
        <dbReference type="ChEBI" id="CHEBI:30616"/>
        <dbReference type="ChEBI" id="CHEBI:61977"/>
        <dbReference type="ChEBI" id="CHEBI:456216"/>
        <dbReference type="EC" id="2.7.11.1"/>
    </reaction>
</comment>
<evidence type="ECO:0000256" key="20">
    <source>
        <dbReference type="PROSITE-ProRule" id="PRU10141"/>
    </source>
</evidence>
<dbReference type="PANTHER" id="PTHR48056">
    <property type="entry name" value="LRR RECEPTOR-LIKE SERINE/THREONINE-PROTEIN KINASE-RELATED"/>
    <property type="match status" value="1"/>
</dbReference>
<dbReference type="Gene3D" id="3.30.200.20">
    <property type="entry name" value="Phosphorylase Kinase, domain 1"/>
    <property type="match status" value="1"/>
</dbReference>
<evidence type="ECO:0000256" key="22">
    <source>
        <dbReference type="SAM" id="SignalP"/>
    </source>
</evidence>
<dbReference type="GO" id="GO:0009791">
    <property type="term" value="P:post-embryonic development"/>
    <property type="evidence" value="ECO:0007669"/>
    <property type="project" value="UniProtKB-ARBA"/>
</dbReference>
<keyword evidence="14 20" id="KW-0067">ATP-binding</keyword>
<dbReference type="Pfam" id="PF00560">
    <property type="entry name" value="LRR_1"/>
    <property type="match status" value="7"/>
</dbReference>
<evidence type="ECO:0000259" key="23">
    <source>
        <dbReference type="PROSITE" id="PS50011"/>
    </source>
</evidence>
<keyword evidence="12 20" id="KW-0547">Nucleotide-binding</keyword>
<dbReference type="InterPro" id="IPR032675">
    <property type="entry name" value="LRR_dom_sf"/>
</dbReference>
<keyword evidence="24" id="KW-0675">Receptor</keyword>
<dbReference type="SUPFAM" id="SSF52058">
    <property type="entry name" value="L domain-like"/>
    <property type="match status" value="3"/>
</dbReference>
<keyword evidence="17" id="KW-0325">Glycoprotein</keyword>
<evidence type="ECO:0000256" key="17">
    <source>
        <dbReference type="ARBA" id="ARBA00023180"/>
    </source>
</evidence>
<dbReference type="SUPFAM" id="SSF56112">
    <property type="entry name" value="Protein kinase-like (PK-like)"/>
    <property type="match status" value="1"/>
</dbReference>
<dbReference type="InterPro" id="IPR008271">
    <property type="entry name" value="Ser/Thr_kinase_AS"/>
</dbReference>
<dbReference type="GO" id="GO:0005886">
    <property type="term" value="C:plasma membrane"/>
    <property type="evidence" value="ECO:0007669"/>
    <property type="project" value="UniProtKB-SubCell"/>
</dbReference>
<dbReference type="EC" id="2.7.11.1" evidence="3"/>
<evidence type="ECO:0000256" key="11">
    <source>
        <dbReference type="ARBA" id="ARBA00022737"/>
    </source>
</evidence>
<dbReference type="GO" id="GO:0004674">
    <property type="term" value="F:protein serine/threonine kinase activity"/>
    <property type="evidence" value="ECO:0007669"/>
    <property type="project" value="UniProtKB-KW"/>
</dbReference>
<evidence type="ECO:0000256" key="8">
    <source>
        <dbReference type="ARBA" id="ARBA00022679"/>
    </source>
</evidence>
<dbReference type="Gene3D" id="3.80.10.10">
    <property type="entry name" value="Ribonuclease Inhibitor"/>
    <property type="match status" value="2"/>
</dbReference>
<evidence type="ECO:0000256" key="13">
    <source>
        <dbReference type="ARBA" id="ARBA00022777"/>
    </source>
</evidence>
<dbReference type="InterPro" id="IPR013210">
    <property type="entry name" value="LRR_N_plant-typ"/>
</dbReference>
<evidence type="ECO:0000256" key="9">
    <source>
        <dbReference type="ARBA" id="ARBA00022692"/>
    </source>
</evidence>
<dbReference type="InterPro" id="IPR001611">
    <property type="entry name" value="Leu-rich_rpt"/>
</dbReference>
<keyword evidence="9 21" id="KW-0812">Transmembrane</keyword>
<dbReference type="PROSITE" id="PS50011">
    <property type="entry name" value="PROTEIN_KINASE_DOM"/>
    <property type="match status" value="1"/>
</dbReference>
<evidence type="ECO:0000256" key="10">
    <source>
        <dbReference type="ARBA" id="ARBA00022729"/>
    </source>
</evidence>
<evidence type="ECO:0000256" key="16">
    <source>
        <dbReference type="ARBA" id="ARBA00023136"/>
    </source>
</evidence>
<dbReference type="SMART" id="SM00220">
    <property type="entry name" value="S_TKc"/>
    <property type="match status" value="1"/>
</dbReference>
<dbReference type="PROSITE" id="PS00107">
    <property type="entry name" value="PROTEIN_KINASE_ATP"/>
    <property type="match status" value="1"/>
</dbReference>
<dbReference type="GO" id="GO:0005524">
    <property type="term" value="F:ATP binding"/>
    <property type="evidence" value="ECO:0007669"/>
    <property type="project" value="UniProtKB-UniRule"/>
</dbReference>
<evidence type="ECO:0000313" key="25">
    <source>
        <dbReference type="Proteomes" id="UP001454036"/>
    </source>
</evidence>
<feature type="chain" id="PRO_5043999692" description="non-specific serine/threonine protein kinase" evidence="22">
    <location>
        <begin position="28"/>
        <end position="989"/>
    </location>
</feature>
<reference evidence="24 25" key="1">
    <citation type="submission" date="2024-01" db="EMBL/GenBank/DDBJ databases">
        <title>The complete chloroplast genome sequence of Lithospermum erythrorhizon: insights into the phylogenetic relationship among Boraginaceae species and the maternal lineages of purple gromwells.</title>
        <authorList>
            <person name="Okada T."/>
            <person name="Watanabe K."/>
        </authorList>
    </citation>
    <scope>NUCLEOTIDE SEQUENCE [LARGE SCALE GENOMIC DNA]</scope>
</reference>
<evidence type="ECO:0000256" key="19">
    <source>
        <dbReference type="ARBA" id="ARBA00048679"/>
    </source>
</evidence>
<dbReference type="FunFam" id="3.80.10.10:FF:000233">
    <property type="entry name" value="Leucine-rich repeat receptor-like protein kinase TDR"/>
    <property type="match status" value="1"/>
</dbReference>
<evidence type="ECO:0000256" key="6">
    <source>
        <dbReference type="ARBA" id="ARBA00022553"/>
    </source>
</evidence>
<keyword evidence="5" id="KW-0723">Serine/threonine-protein kinase</keyword>
<dbReference type="Pfam" id="PF13855">
    <property type="entry name" value="LRR_8"/>
    <property type="match status" value="1"/>
</dbReference>
<dbReference type="PROSITE" id="PS00108">
    <property type="entry name" value="PROTEIN_KINASE_ST"/>
    <property type="match status" value="1"/>
</dbReference>
<evidence type="ECO:0000256" key="5">
    <source>
        <dbReference type="ARBA" id="ARBA00022527"/>
    </source>
</evidence>
<evidence type="ECO:0000256" key="7">
    <source>
        <dbReference type="ARBA" id="ARBA00022614"/>
    </source>
</evidence>
<dbReference type="PANTHER" id="PTHR48056:SF35">
    <property type="entry name" value="LRR RECEPTOR-LIKE SERINE_THREONINE-PROTEIN KINASE HSL2"/>
    <property type="match status" value="1"/>
</dbReference>
<comment type="subcellular location">
    <subcellularLocation>
        <location evidence="1">Cell membrane</location>
        <topology evidence="1">Single-pass membrane protein</topology>
    </subcellularLocation>
</comment>
<keyword evidence="7" id="KW-0433">Leucine-rich repeat</keyword>
<keyword evidence="4" id="KW-1003">Cell membrane</keyword>
<dbReference type="InterPro" id="IPR050647">
    <property type="entry name" value="Plant_LRR-RLKs"/>
</dbReference>
<keyword evidence="13" id="KW-0418">Kinase</keyword>
<dbReference type="FunFam" id="1.10.510.10:FF:000417">
    <property type="entry name" value="Leucine-rich repeat receptor-like protein kinase"/>
    <property type="match status" value="1"/>
</dbReference>
<name>A0AAV3QVM9_LITER</name>
<keyword evidence="25" id="KW-1185">Reference proteome</keyword>
<dbReference type="Gene3D" id="1.10.510.10">
    <property type="entry name" value="Transferase(Phosphotransferase) domain 1"/>
    <property type="match status" value="1"/>
</dbReference>
<evidence type="ECO:0000256" key="2">
    <source>
        <dbReference type="ARBA" id="ARBA00008684"/>
    </source>
</evidence>
<dbReference type="Pfam" id="PF08263">
    <property type="entry name" value="LRRNT_2"/>
    <property type="match status" value="1"/>
</dbReference>
<sequence length="989" mass="110142">MKHHKSLYLWLHTQALFFILLISSSNSSKRDVDVLLKLKFTKIHDSKTRLDNWLNSSLHAPCNWTGISCNNTTNDVTSIDLSSLELSGEFPHEVCHISSLQKLNIANNNLGGELIPSAFSLCSHLHELNISSNYFTGFLPFLETIFKNLTLLDVSYNNFSGEIPSSFGYSLPKIQVLNLEGCLFNGSVPKFLSNFTDLKELKLGANPFKPSFLPSDIVGLKKLKILHAQQANLIGKIPDSFGDLHCLEDVDFSTNNLTGNVPSTIGNLKNVEQIELYQNSLSGELPDTFSGLRKLRMLDASQNTLSGKIPESLAALHLESLNLNDNFLEGEIPGILAYNPKLTELKLFTNNLTGSIPYDLGKNSGLVHFDVSTNNLDGPMPPNLCYRNKLQKLLFFENKISGSIPEIYGECRTIRRLRIQNNELSGVVPEKFWSFPWLNHLEISNNKFHGPIPPSISMANVLRQLLISGNNFSGSLPEEICDLEMLVTMKISRNHFSDELPSCIGKLKKLEKFDAQVNELQGNIPGAIGYLLELIELNLSSNQLKGEIPGVLGSLSVLNYLDLSGNLLTGEIPGELLKLTLHEFNVSDNLLEGKIPSGFDQEAYSSSFIGNPGLCSSGIVGFPRCKKENHGSSYMVEVLSILALFLVGLLIFLLLKASKYKEYQKRNIRPWKVTSFQRVEFNDDDLVAALTERNVIGSGGSGMVYRIRLNNADLVAVKRLWEVNRKHESEEVFRSEVEILGRIIHGNIVKLLFSCIGDGLRLLVYEYMENGSLGDVLHGEKGRRVMLDWPKRSEIALGAAQGLAYLHHDCSPAIIHRDIKSNNILLDEDYKAKVADFGLAKILQKDLEGASMMSRVAGSYGYIAPEYAYTLKVNEKSDVYSFGVLLLELITGKRPNDSSFGEDKDIVKWVSEYATSHRSLGEAPLLKANDITKLDKLIDPDMSLSTYDHSEIAKILDLAIRCTTALPSNRPSMRRVVDILKGNRVAYQK</sequence>
<evidence type="ECO:0000256" key="14">
    <source>
        <dbReference type="ARBA" id="ARBA00022840"/>
    </source>
</evidence>
<dbReference type="Proteomes" id="UP001454036">
    <property type="component" value="Unassembled WGS sequence"/>
</dbReference>
<dbReference type="FunFam" id="3.80.10.10:FF:000095">
    <property type="entry name" value="LRR receptor-like serine/threonine-protein kinase GSO1"/>
    <property type="match status" value="1"/>
</dbReference>
<comment type="similarity">
    <text evidence="2">Belongs to the protein kinase superfamily. Ser/Thr protein kinase family.</text>
</comment>